<feature type="compositionally biased region" description="Low complexity" evidence="1">
    <location>
        <begin position="319"/>
        <end position="337"/>
    </location>
</feature>
<dbReference type="Proteomes" id="UP000004926">
    <property type="component" value="Chromosome"/>
</dbReference>
<dbReference type="RefSeq" id="WP_009152268.1">
    <property type="nucleotide sequence ID" value="NZ_CM001439.1"/>
</dbReference>
<protein>
    <recommendedName>
        <fullName evidence="4">PPE family protein</fullName>
    </recommendedName>
</protein>
<gene>
    <name evidence="2" type="ORF">SacmaDRAFT_0577</name>
</gene>
<dbReference type="STRING" id="882083.SacmaDRAFT_0577"/>
<proteinExistence type="predicted"/>
<evidence type="ECO:0000256" key="1">
    <source>
        <dbReference type="SAM" id="MobiDB-lite"/>
    </source>
</evidence>
<feature type="compositionally biased region" description="Low complexity" evidence="1">
    <location>
        <begin position="347"/>
        <end position="360"/>
    </location>
</feature>
<dbReference type="InterPro" id="IPR038332">
    <property type="entry name" value="PPE_sf"/>
</dbReference>
<reference evidence="2 3" key="1">
    <citation type="journal article" date="2012" name="Stand. Genomic Sci.">
        <title>Genome sequence of the ocean sediment bacterium Saccharomonospora marina type strain (XMU15(T)).</title>
        <authorList>
            <person name="Klenk H.P."/>
            <person name="Lu M."/>
            <person name="Lucas S."/>
            <person name="Lapidus A."/>
            <person name="Copeland A."/>
            <person name="Pitluck S."/>
            <person name="Goodwin L.A."/>
            <person name="Han C."/>
            <person name="Tapia R."/>
            <person name="Brambilla E.M."/>
            <person name="Potter G."/>
            <person name="Land M."/>
            <person name="Ivanova N."/>
            <person name="Rohde M."/>
            <person name="Goker M."/>
            <person name="Detter J.C."/>
            <person name="Li W.J."/>
            <person name="Kyrpides N.C."/>
            <person name="Woyke T."/>
        </authorList>
    </citation>
    <scope>NUCLEOTIDE SEQUENCE [LARGE SCALE GENOMIC DNA]</scope>
    <source>
        <strain evidence="2 3">XMU15</strain>
    </source>
</reference>
<dbReference type="EMBL" id="CM001439">
    <property type="protein sequence ID" value="EHR48878.1"/>
    <property type="molecule type" value="Genomic_DNA"/>
</dbReference>
<dbReference type="HOGENOM" id="CLU_684928_0_0_11"/>
<evidence type="ECO:0000313" key="3">
    <source>
        <dbReference type="Proteomes" id="UP000004926"/>
    </source>
</evidence>
<evidence type="ECO:0000313" key="2">
    <source>
        <dbReference type="EMBL" id="EHR48878.1"/>
    </source>
</evidence>
<feature type="compositionally biased region" description="Basic and acidic residues" evidence="1">
    <location>
        <begin position="361"/>
        <end position="378"/>
    </location>
</feature>
<feature type="compositionally biased region" description="Basic and acidic residues" evidence="1">
    <location>
        <begin position="276"/>
        <end position="304"/>
    </location>
</feature>
<dbReference type="OrthoDB" id="3638297at2"/>
<evidence type="ECO:0008006" key="4">
    <source>
        <dbReference type="Google" id="ProtNLM"/>
    </source>
</evidence>
<sequence length="402" mass="40863">MAEERPISASEIYESIVGGEGIGRLAEAIHAVARLRQFLESSAEQLGAIARQTHEGWQGGAGGLAANQAWLLGMVCGADNHDISRAVEAVTAQIDAFVAVHQSVVPVPPEPPPITADGLTAYLEGGLHYAADLASYRVAAENNVRAFAQYHEASVANGASIPTELAPLPVSTAEIERTDLPAVAPGRLVGAAEPTTGPVTEPAATGTATPSVPDMPPGTRPVSSPDTTEPAHGATASAAGDRPVSRHPSMATTVTANPPSVEGSAAPPARHPARTGRGEDRGSPGKGKDGAVRRDHGLVGRTDGRGPASGRHGSGSPGGQARPPAGPAGQISTSGANRAGGGGVAGHRGVSGVPLGAAGRRQAEEEREHNRPAYLREPDPDETFAGPHERTAPPVLGERPER</sequence>
<keyword evidence="3" id="KW-1185">Reference proteome</keyword>
<organism evidence="2 3">
    <name type="scientific">Saccharomonospora marina XMU15</name>
    <dbReference type="NCBI Taxonomy" id="882083"/>
    <lineage>
        <taxon>Bacteria</taxon>
        <taxon>Bacillati</taxon>
        <taxon>Actinomycetota</taxon>
        <taxon>Actinomycetes</taxon>
        <taxon>Pseudonocardiales</taxon>
        <taxon>Pseudonocardiaceae</taxon>
        <taxon>Saccharomonospora</taxon>
    </lineage>
</organism>
<dbReference type="AlphaFoldDB" id="H5X4D5"/>
<dbReference type="Gene3D" id="1.20.1260.20">
    <property type="entry name" value="PPE superfamily"/>
    <property type="match status" value="1"/>
</dbReference>
<name>H5X4D5_9PSEU</name>
<feature type="region of interest" description="Disordered" evidence="1">
    <location>
        <begin position="189"/>
        <end position="402"/>
    </location>
</feature>
<accession>H5X4D5</accession>